<gene>
    <name evidence="5" type="ORF">EEI45_05420</name>
</gene>
<accession>A0A3Q8S2T4</accession>
<dbReference type="Gene3D" id="4.10.520.10">
    <property type="entry name" value="IHF-like DNA-binding proteins"/>
    <property type="match status" value="1"/>
</dbReference>
<evidence type="ECO:0000256" key="1">
    <source>
        <dbReference type="ARBA" id="ARBA00010529"/>
    </source>
</evidence>
<keyword evidence="2" id="KW-0226">DNA condensation</keyword>
<organism evidence="5 6">
    <name type="scientific">Erysipelothrix piscisicarius</name>
    <dbReference type="NCBI Taxonomy" id="2485784"/>
    <lineage>
        <taxon>Bacteria</taxon>
        <taxon>Bacillati</taxon>
        <taxon>Bacillota</taxon>
        <taxon>Erysipelotrichia</taxon>
        <taxon>Erysipelotrichales</taxon>
        <taxon>Erysipelotrichaceae</taxon>
        <taxon>Erysipelothrix</taxon>
    </lineage>
</organism>
<keyword evidence="6" id="KW-1185">Reference proteome</keyword>
<dbReference type="PRINTS" id="PR01727">
    <property type="entry name" value="DNABINDINGHU"/>
</dbReference>
<dbReference type="GO" id="GO:0005829">
    <property type="term" value="C:cytosol"/>
    <property type="evidence" value="ECO:0007669"/>
    <property type="project" value="TreeGrafter"/>
</dbReference>
<dbReference type="SUPFAM" id="SSF47729">
    <property type="entry name" value="IHF-like DNA-binding proteins"/>
    <property type="match status" value="1"/>
</dbReference>
<dbReference type="CDD" id="cd13831">
    <property type="entry name" value="HU"/>
    <property type="match status" value="1"/>
</dbReference>
<dbReference type="PANTHER" id="PTHR33175:SF3">
    <property type="entry name" value="DNA-BINDING PROTEIN HU-BETA"/>
    <property type="match status" value="1"/>
</dbReference>
<dbReference type="AlphaFoldDB" id="A0A3Q8S2T4"/>
<evidence type="ECO:0000313" key="5">
    <source>
        <dbReference type="EMBL" id="AZK44260.1"/>
    </source>
</evidence>
<dbReference type="InterPro" id="IPR010992">
    <property type="entry name" value="IHF-like_DNA-bd_dom_sf"/>
</dbReference>
<keyword evidence="3 5" id="KW-0238">DNA-binding</keyword>
<dbReference type="EMBL" id="CP034234">
    <property type="protein sequence ID" value="AZK44260.1"/>
    <property type="molecule type" value="Genomic_DNA"/>
</dbReference>
<dbReference type="KEGG" id="eri:EEI45_05420"/>
<dbReference type="SMART" id="SM00411">
    <property type="entry name" value="BHL"/>
    <property type="match status" value="1"/>
</dbReference>
<dbReference type="PROSITE" id="PS00045">
    <property type="entry name" value="HISTONE_LIKE"/>
    <property type="match status" value="1"/>
</dbReference>
<dbReference type="InterPro" id="IPR000119">
    <property type="entry name" value="Hist_DNA-bd"/>
</dbReference>
<protein>
    <submittedName>
        <fullName evidence="5">HU family DNA-binding protein</fullName>
    </submittedName>
</protein>
<dbReference type="PANTHER" id="PTHR33175">
    <property type="entry name" value="DNA-BINDING PROTEIN HU"/>
    <property type="match status" value="1"/>
</dbReference>
<dbReference type="InterPro" id="IPR020816">
    <property type="entry name" value="Histone-like_DNA-bd_CS"/>
</dbReference>
<dbReference type="GO" id="GO:0030261">
    <property type="term" value="P:chromosome condensation"/>
    <property type="evidence" value="ECO:0007669"/>
    <property type="project" value="UniProtKB-KW"/>
</dbReference>
<dbReference type="Pfam" id="PF00216">
    <property type="entry name" value="Bac_DNA_binding"/>
    <property type="match status" value="1"/>
</dbReference>
<sequence length="94" mass="10504">MSETYNKKLLSESIAGKLDISKKQANELIETFLDEVKEILENKGTVDLAGFGKFEVRHRAERDGFNPQTKEKIRIAASHSVGFKPAKALKDAVK</sequence>
<dbReference type="RefSeq" id="WP_125164438.1">
    <property type="nucleotide sequence ID" value="NZ_CP034234.1"/>
</dbReference>
<evidence type="ECO:0000256" key="4">
    <source>
        <dbReference type="RuleBase" id="RU003939"/>
    </source>
</evidence>
<dbReference type="GO" id="GO:0003677">
    <property type="term" value="F:DNA binding"/>
    <property type="evidence" value="ECO:0007669"/>
    <property type="project" value="UniProtKB-KW"/>
</dbReference>
<evidence type="ECO:0000313" key="6">
    <source>
        <dbReference type="Proteomes" id="UP000278804"/>
    </source>
</evidence>
<dbReference type="GO" id="GO:0030527">
    <property type="term" value="F:structural constituent of chromatin"/>
    <property type="evidence" value="ECO:0007669"/>
    <property type="project" value="InterPro"/>
</dbReference>
<comment type="similarity">
    <text evidence="1 4">Belongs to the bacterial histone-like protein family.</text>
</comment>
<evidence type="ECO:0000256" key="2">
    <source>
        <dbReference type="ARBA" id="ARBA00023067"/>
    </source>
</evidence>
<dbReference type="Proteomes" id="UP000278804">
    <property type="component" value="Chromosome"/>
</dbReference>
<evidence type="ECO:0000256" key="3">
    <source>
        <dbReference type="ARBA" id="ARBA00023125"/>
    </source>
</evidence>
<reference evidence="5 6" key="1">
    <citation type="journal article" date="2020" name="Int. J. Syst. Evol. Microbiol.">
        <title>Description of Erysipelothrix piscisicarius sp. nov., an emergent fish pathogen, and assessment of virulence using a tiger barb (Puntigrus tetrazona) infection model.</title>
        <authorList>
            <person name="Pomaranski E.K."/>
            <person name="Griffin M.J."/>
            <person name="Camus A.C."/>
            <person name="Armwood A.R."/>
            <person name="Shelley J."/>
            <person name="Waldbieser G.C."/>
            <person name="LaFrentz B.R."/>
            <person name="Garcia J.C."/>
            <person name="Yanong R."/>
            <person name="Soto E."/>
        </authorList>
    </citation>
    <scope>NUCLEOTIDE SEQUENCE [LARGE SCALE GENOMIC DNA]</scope>
    <source>
        <strain evidence="5 6">15TAL0474</strain>
    </source>
</reference>
<name>A0A3Q8S2T4_9FIRM</name>
<proteinExistence type="inferred from homology"/>